<comment type="caution">
    <text evidence="2">The sequence shown here is derived from an EMBL/GenBank/DDBJ whole genome shotgun (WGS) entry which is preliminary data.</text>
</comment>
<dbReference type="EMBL" id="DWVS01000044">
    <property type="protein sequence ID" value="HJC86778.1"/>
    <property type="molecule type" value="Genomic_DNA"/>
</dbReference>
<proteinExistence type="predicted"/>
<reference evidence="2" key="2">
    <citation type="submission" date="2021-04" db="EMBL/GenBank/DDBJ databases">
        <authorList>
            <person name="Gilroy R."/>
        </authorList>
    </citation>
    <scope>NUCLEOTIDE SEQUENCE</scope>
    <source>
        <strain evidence="2">ChiBcec1-1630</strain>
    </source>
</reference>
<evidence type="ECO:0000256" key="1">
    <source>
        <dbReference type="SAM" id="MobiDB-lite"/>
    </source>
</evidence>
<evidence type="ECO:0000313" key="2">
    <source>
        <dbReference type="EMBL" id="HJC86778.1"/>
    </source>
</evidence>
<accession>A0A9D2QGG5</accession>
<dbReference type="Proteomes" id="UP000823922">
    <property type="component" value="Unassembled WGS sequence"/>
</dbReference>
<feature type="compositionally biased region" description="Polar residues" evidence="1">
    <location>
        <begin position="1"/>
        <end position="19"/>
    </location>
</feature>
<gene>
    <name evidence="2" type="ORF">H9926_02020</name>
</gene>
<feature type="region of interest" description="Disordered" evidence="1">
    <location>
        <begin position="1"/>
        <end position="43"/>
    </location>
</feature>
<organism evidence="2 3">
    <name type="scientific">Candidatus Eisenbergiella intestinigallinarum</name>
    <dbReference type="NCBI Taxonomy" id="2838549"/>
    <lineage>
        <taxon>Bacteria</taxon>
        <taxon>Bacillati</taxon>
        <taxon>Bacillota</taxon>
        <taxon>Clostridia</taxon>
        <taxon>Lachnospirales</taxon>
        <taxon>Lachnospiraceae</taxon>
        <taxon>Eisenbergiella</taxon>
    </lineage>
</organism>
<protein>
    <submittedName>
        <fullName evidence="2">Uncharacterized protein</fullName>
    </submittedName>
</protein>
<dbReference type="AlphaFoldDB" id="A0A9D2QGG5"/>
<reference evidence="2" key="1">
    <citation type="journal article" date="2021" name="PeerJ">
        <title>Extensive microbial diversity within the chicken gut microbiome revealed by metagenomics and culture.</title>
        <authorList>
            <person name="Gilroy R."/>
            <person name="Ravi A."/>
            <person name="Getino M."/>
            <person name="Pursley I."/>
            <person name="Horton D.L."/>
            <person name="Alikhan N.F."/>
            <person name="Baker D."/>
            <person name="Gharbi K."/>
            <person name="Hall N."/>
            <person name="Watson M."/>
            <person name="Adriaenssens E.M."/>
            <person name="Foster-Nyarko E."/>
            <person name="Jarju S."/>
            <person name="Secka A."/>
            <person name="Antonio M."/>
            <person name="Oren A."/>
            <person name="Chaudhuri R.R."/>
            <person name="La Ragione R."/>
            <person name="Hildebrand F."/>
            <person name="Pallen M.J."/>
        </authorList>
    </citation>
    <scope>NUCLEOTIDE SEQUENCE</scope>
    <source>
        <strain evidence="2">ChiBcec1-1630</strain>
    </source>
</reference>
<sequence>MRIYVQTKSAGSRKSSRTAGNPFRPKRQQGTEGASGEERETALNRVPYDLPDGISTLRELLTELVKIEVGRYNEKGTDRQLIPFLTGEEIEEQAETGKVGFGRIYSDRKADEKKAVENACQCFSDGLVRVFRNEEELTELDGPVRLREGDCLTLIRLTFLSGRLW</sequence>
<name>A0A9D2QGG5_9FIRM</name>
<evidence type="ECO:0000313" key="3">
    <source>
        <dbReference type="Proteomes" id="UP000823922"/>
    </source>
</evidence>